<evidence type="ECO:0000313" key="1">
    <source>
        <dbReference type="EMBL" id="AAP11401.1"/>
    </source>
</evidence>
<organism evidence="1 2">
    <name type="scientific">Bacillus cereus (strain ATCC 14579 / DSM 31 / CCUG 7414 / JCM 2152 / NBRC 15305 / NCIMB 9373 / NCTC 2599 / NRRL B-3711)</name>
    <dbReference type="NCBI Taxonomy" id="226900"/>
    <lineage>
        <taxon>Bacteria</taxon>
        <taxon>Bacillati</taxon>
        <taxon>Bacillota</taxon>
        <taxon>Bacilli</taxon>
        <taxon>Bacillales</taxon>
        <taxon>Bacillaceae</taxon>
        <taxon>Bacillus</taxon>
        <taxon>Bacillus cereus group</taxon>
    </lineage>
</organism>
<sequence length="230" mass="26361">MNFKYYCGFSVAQKRKSINAMHESFLSENRLESVLEVSSKSESDLGRALSAFNLKIELKNGKNFSVENAFQASKVFEFGGPFLDLLYCTAKEAKKDVRLKNSGNLISFRYFNREWPLCPKTAFYDWLYINALARQQKLGSCVLEYSAFSDIEFNPKKSINCQARALALYVSLHKADKLQYVLSSVDQYMEVLGEGKKIKMTDSESEEKVNEKDTDINDGQIQMTLFDKNF</sequence>
<dbReference type="KEGG" id="bce:BC4488"/>
<dbReference type="Pfam" id="PF22397">
    <property type="entry name" value="NADAR-DarT1"/>
    <property type="match status" value="1"/>
</dbReference>
<proteinExistence type="predicted"/>
<dbReference type="HOGENOM" id="CLU_111014_0_0_9"/>
<name>Q817P6_BACCR</name>
<dbReference type="InterPro" id="IPR053913">
    <property type="entry name" value="NADAR-DarT1"/>
</dbReference>
<accession>Q817P6</accession>
<dbReference type="AlphaFoldDB" id="Q817P6"/>
<keyword evidence="2" id="KW-1185">Reference proteome</keyword>
<gene>
    <name evidence="1" type="ordered locus">BC_4488</name>
</gene>
<dbReference type="SMR" id="Q817P6"/>
<dbReference type="EMBL" id="AE016877">
    <property type="protein sequence ID" value="AAP11401.1"/>
    <property type="molecule type" value="Genomic_DNA"/>
</dbReference>
<protein>
    <submittedName>
        <fullName evidence="1">Uncharacterized protein</fullName>
    </submittedName>
</protein>
<reference evidence="1 2" key="1">
    <citation type="journal article" date="2003" name="Nature">
        <title>Genome sequence of Bacillus cereus and comparative analysis with Bacillus anthracis.</title>
        <authorList>
            <person name="Ivanova N."/>
            <person name="Sorokin A."/>
            <person name="Anderson I."/>
            <person name="Galleron N."/>
            <person name="Candelon B."/>
            <person name="Kapatral V."/>
            <person name="Bhattacharyya A."/>
            <person name="Reznik G."/>
            <person name="Mikhailova N."/>
            <person name="Lapidus A."/>
            <person name="Chu L."/>
            <person name="Mazur M."/>
            <person name="Goltsman E."/>
            <person name="Larsen N."/>
            <person name="D'Souza M."/>
            <person name="Walunas T."/>
            <person name="Grechkin Y."/>
            <person name="Pusch G."/>
            <person name="Haselkorn R."/>
            <person name="Fonstein M."/>
            <person name="Ehrlich S.D."/>
            <person name="Overbeek R."/>
            <person name="Kyrpides N."/>
        </authorList>
    </citation>
    <scope>NUCLEOTIDE SEQUENCE [LARGE SCALE GENOMIC DNA]</scope>
    <source>
        <strain evidence="2">ATCC 14579 / DSM 31 / CCUG 7414 / JCM 2152 / NBRC 15305 / NCIMB 9373 / NCTC 2599 / NRRL B-3711</strain>
    </source>
</reference>
<evidence type="ECO:0000313" key="2">
    <source>
        <dbReference type="Proteomes" id="UP000001417"/>
    </source>
</evidence>
<dbReference type="Proteomes" id="UP000001417">
    <property type="component" value="Chromosome"/>
</dbReference>
<dbReference type="PATRIC" id="fig|226900.8.peg.4643"/>